<gene>
    <name evidence="11" type="ORF">BCR36DRAFT_371621</name>
</gene>
<comment type="subcellular location">
    <subcellularLocation>
        <location evidence="1">Nucleus</location>
    </subcellularLocation>
</comment>
<dbReference type="STRING" id="1754191.A0A1Y1V6D9"/>
<dbReference type="PROSITE" id="PS50103">
    <property type="entry name" value="ZF_C3H1"/>
    <property type="match status" value="2"/>
</dbReference>
<feature type="domain" description="C3H1-type" evidence="10">
    <location>
        <begin position="458"/>
        <end position="482"/>
    </location>
</feature>
<dbReference type="OrthoDB" id="438553at2759"/>
<keyword evidence="7" id="KW-0539">Nucleus</keyword>
<feature type="compositionally biased region" description="Low complexity" evidence="9">
    <location>
        <begin position="165"/>
        <end position="175"/>
    </location>
</feature>
<feature type="compositionally biased region" description="Low complexity" evidence="9">
    <location>
        <begin position="292"/>
        <end position="301"/>
    </location>
</feature>
<evidence type="ECO:0000256" key="3">
    <source>
        <dbReference type="ARBA" id="ARBA00022723"/>
    </source>
</evidence>
<evidence type="ECO:0000313" key="12">
    <source>
        <dbReference type="Proteomes" id="UP000193719"/>
    </source>
</evidence>
<evidence type="ECO:0000256" key="8">
    <source>
        <dbReference type="PROSITE-ProRule" id="PRU00723"/>
    </source>
</evidence>
<comment type="similarity">
    <text evidence="2">Belongs to the ZC3H14 family.</text>
</comment>
<evidence type="ECO:0000256" key="6">
    <source>
        <dbReference type="ARBA" id="ARBA00022833"/>
    </source>
</evidence>
<name>A0A1Y1V6D9_9FUNG</name>
<dbReference type="Proteomes" id="UP000193719">
    <property type="component" value="Unassembled WGS sequence"/>
</dbReference>
<dbReference type="EMBL" id="MCFH01000030">
    <property type="protein sequence ID" value="ORX47558.1"/>
    <property type="molecule type" value="Genomic_DNA"/>
</dbReference>
<feature type="zinc finger region" description="C3H1-type" evidence="8">
    <location>
        <begin position="458"/>
        <end position="482"/>
    </location>
</feature>
<evidence type="ECO:0000313" key="11">
    <source>
        <dbReference type="EMBL" id="ORX47558.1"/>
    </source>
</evidence>
<evidence type="ECO:0000256" key="1">
    <source>
        <dbReference type="ARBA" id="ARBA00004123"/>
    </source>
</evidence>
<keyword evidence="12" id="KW-1185">Reference proteome</keyword>
<accession>A0A1Y1V6D9</accession>
<evidence type="ECO:0000256" key="7">
    <source>
        <dbReference type="ARBA" id="ARBA00023242"/>
    </source>
</evidence>
<feature type="region of interest" description="Disordered" evidence="9">
    <location>
        <begin position="216"/>
        <end position="333"/>
    </location>
</feature>
<dbReference type="PANTHER" id="PTHR14738:SF29">
    <property type="entry name" value="ZINC FINGER CCCH DOMAIN-CONTAINING PROTEIN 14"/>
    <property type="match status" value="1"/>
</dbReference>
<dbReference type="GO" id="GO:0005737">
    <property type="term" value="C:cytoplasm"/>
    <property type="evidence" value="ECO:0007669"/>
    <property type="project" value="TreeGrafter"/>
</dbReference>
<feature type="compositionally biased region" description="Polar residues" evidence="9">
    <location>
        <begin position="250"/>
        <end position="262"/>
    </location>
</feature>
<keyword evidence="3 8" id="KW-0479">Metal-binding</keyword>
<dbReference type="InterPro" id="IPR040366">
    <property type="entry name" value="Nab2/ZC3H14"/>
</dbReference>
<feature type="compositionally biased region" description="Basic and acidic residues" evidence="9">
    <location>
        <begin position="109"/>
        <end position="125"/>
    </location>
</feature>
<dbReference type="Gene3D" id="4.10.1000.40">
    <property type="match status" value="2"/>
</dbReference>
<feature type="region of interest" description="Disordered" evidence="9">
    <location>
        <begin position="573"/>
        <end position="630"/>
    </location>
</feature>
<dbReference type="GO" id="GO:0008270">
    <property type="term" value="F:zinc ion binding"/>
    <property type="evidence" value="ECO:0007669"/>
    <property type="project" value="UniProtKB-KW"/>
</dbReference>
<evidence type="ECO:0000256" key="9">
    <source>
        <dbReference type="SAM" id="MobiDB-lite"/>
    </source>
</evidence>
<keyword evidence="4" id="KW-0677">Repeat</keyword>
<protein>
    <recommendedName>
        <fullName evidence="10">C3H1-type domain-containing protein</fullName>
    </recommendedName>
</protein>
<keyword evidence="6 8" id="KW-0862">Zinc</keyword>
<comment type="caution">
    <text evidence="11">The sequence shown here is derived from an EMBL/GenBank/DDBJ whole genome shotgun (WGS) entry which is preliminary data.</text>
</comment>
<dbReference type="GO" id="GO:0043488">
    <property type="term" value="P:regulation of mRNA stability"/>
    <property type="evidence" value="ECO:0007669"/>
    <property type="project" value="InterPro"/>
</dbReference>
<feature type="compositionally biased region" description="Polar residues" evidence="9">
    <location>
        <begin position="492"/>
        <end position="502"/>
    </location>
</feature>
<feature type="compositionally biased region" description="Low complexity" evidence="9">
    <location>
        <begin position="587"/>
        <end position="597"/>
    </location>
</feature>
<dbReference type="Pfam" id="PF14608">
    <property type="entry name" value="zf-CCCH_2"/>
    <property type="match status" value="5"/>
</dbReference>
<feature type="domain" description="C3H1-type" evidence="10">
    <location>
        <begin position="361"/>
        <end position="394"/>
    </location>
</feature>
<dbReference type="GO" id="GO:0005634">
    <property type="term" value="C:nucleus"/>
    <property type="evidence" value="ECO:0007669"/>
    <property type="project" value="UniProtKB-SubCell"/>
</dbReference>
<feature type="region of interest" description="Disordered" evidence="9">
    <location>
        <begin position="486"/>
        <end position="505"/>
    </location>
</feature>
<dbReference type="GO" id="GO:0008143">
    <property type="term" value="F:poly(A) binding"/>
    <property type="evidence" value="ECO:0007669"/>
    <property type="project" value="InterPro"/>
</dbReference>
<feature type="zinc finger region" description="C3H1-type" evidence="8">
    <location>
        <begin position="361"/>
        <end position="394"/>
    </location>
</feature>
<dbReference type="InterPro" id="IPR000571">
    <property type="entry name" value="Znf_CCCH"/>
</dbReference>
<organism evidence="11 12">
    <name type="scientific">Piromyces finnis</name>
    <dbReference type="NCBI Taxonomy" id="1754191"/>
    <lineage>
        <taxon>Eukaryota</taxon>
        <taxon>Fungi</taxon>
        <taxon>Fungi incertae sedis</taxon>
        <taxon>Chytridiomycota</taxon>
        <taxon>Chytridiomycota incertae sedis</taxon>
        <taxon>Neocallimastigomycetes</taxon>
        <taxon>Neocallimastigales</taxon>
        <taxon>Neocallimastigaceae</taxon>
        <taxon>Piromyces</taxon>
    </lineage>
</organism>
<feature type="compositionally biased region" description="Polar residues" evidence="9">
    <location>
        <begin position="613"/>
        <end position="630"/>
    </location>
</feature>
<feature type="compositionally biased region" description="Polar residues" evidence="9">
    <location>
        <begin position="577"/>
        <end position="586"/>
    </location>
</feature>
<evidence type="ECO:0000256" key="2">
    <source>
        <dbReference type="ARBA" id="ARBA00008423"/>
    </source>
</evidence>
<reference evidence="11 12" key="1">
    <citation type="submission" date="2016-08" db="EMBL/GenBank/DDBJ databases">
        <title>Genomes of anaerobic fungi encode conserved fungal cellulosomes for biomass hydrolysis.</title>
        <authorList>
            <consortium name="DOE Joint Genome Institute"/>
            <person name="Haitjema C.H."/>
            <person name="Gilmore S.P."/>
            <person name="Henske J.K."/>
            <person name="Solomon K.V."/>
            <person name="De Groot R."/>
            <person name="Kuo A."/>
            <person name="Mondo S.J."/>
            <person name="Salamov A.A."/>
            <person name="Labutti K."/>
            <person name="Zhao Z."/>
            <person name="Chiniquy J."/>
            <person name="Barry K."/>
            <person name="Brewer H.M."/>
            <person name="Purvine S.O."/>
            <person name="Wright A.T."/>
            <person name="Boxma B."/>
            <person name="Van Alen T."/>
            <person name="Hackstein J.H."/>
            <person name="Baker S.E."/>
            <person name="Grigoriev I.V."/>
            <person name="O'Malley M.A."/>
        </authorList>
    </citation>
    <scope>NUCLEOTIDE SEQUENCE [LARGE SCALE GENOMIC DNA]</scope>
    <source>
        <strain evidence="12">finn</strain>
    </source>
</reference>
<dbReference type="PANTHER" id="PTHR14738">
    <property type="entry name" value="ZINC FINGER CCCH DOMAIN-CONTAINING PROTEIN 14"/>
    <property type="match status" value="1"/>
</dbReference>
<proteinExistence type="inferred from homology"/>
<evidence type="ECO:0000256" key="5">
    <source>
        <dbReference type="ARBA" id="ARBA00022771"/>
    </source>
</evidence>
<dbReference type="SMART" id="SM00356">
    <property type="entry name" value="ZnF_C3H1"/>
    <property type="match status" value="4"/>
</dbReference>
<evidence type="ECO:0000256" key="4">
    <source>
        <dbReference type="ARBA" id="ARBA00022737"/>
    </source>
</evidence>
<dbReference type="AlphaFoldDB" id="A0A1Y1V6D9"/>
<feature type="compositionally biased region" description="Low complexity" evidence="9">
    <location>
        <begin position="310"/>
        <end position="330"/>
    </location>
</feature>
<keyword evidence="5 8" id="KW-0863">Zinc-finger</keyword>
<sequence length="630" mass="72932">MSQLFTNIDESNKPILQDRIREKLIENNYQNDPDDDTMAEYVSVLIGTNLTKDQVFNELKDVIENLQFSFIDWLYEENERFAGNEITFESWYLKNKFYDTSMKMDENKSMDIVQDKDAKRKRDVNDDNIEENPKPIIRPISPFEDEDSQPIKKVKINNKDENKVNKSSSKSVFSNDDSKKKSKFVTIRNSANNDIDEDEIMRKRKLRFQNELSLEKANQNKNQNNKNKHKNQKSNNNNNNKKKEHDMKDSYNNNNTTKQNEIQIAKIHKKKTNNNELMNDSNSNKHERHSTNTKNHNNYGKNNDKTQHKNYSNLNENNKNQPQNNQGKQGIYKKQENNNDIVETEQMEEKPVRCVFWPNCAKQDECKFWHPKELCKKFPNCQDNDKCLYIHPQVPVTATYPKVNSYLNYPNAMPLAPQVPIAIPCKYGIHCTKVNCPYLHNTPTMVTPGVDPTKIEDTRSLIPCRFYPNCLNANCPFYHPPITAKTTDEISTDGNTNETGKPTTAEPMLKAIPNFSAVYDINKSKIPCRYEPYCSRPDCPYMHTVKKQLNSNDHISERGFALDVETEKVLPNDDTKQLSSTNENIDSLQSESYLEQSENADIASESMNDAERSSSNQVEFDSSAVSNAEL</sequence>
<reference evidence="11 12" key="2">
    <citation type="submission" date="2016-08" db="EMBL/GenBank/DDBJ databases">
        <title>Pervasive Adenine N6-methylation of Active Genes in Fungi.</title>
        <authorList>
            <consortium name="DOE Joint Genome Institute"/>
            <person name="Mondo S.J."/>
            <person name="Dannebaum R.O."/>
            <person name="Kuo R.C."/>
            <person name="Labutti K."/>
            <person name="Haridas S."/>
            <person name="Kuo A."/>
            <person name="Salamov A."/>
            <person name="Ahrendt S.R."/>
            <person name="Lipzen A."/>
            <person name="Sullivan W."/>
            <person name="Andreopoulos W.B."/>
            <person name="Clum A."/>
            <person name="Lindquist E."/>
            <person name="Daum C."/>
            <person name="Ramamoorthy G.K."/>
            <person name="Gryganskyi A."/>
            <person name="Culley D."/>
            <person name="Magnuson J.K."/>
            <person name="James T.Y."/>
            <person name="O'Malley M.A."/>
            <person name="Stajich J.E."/>
            <person name="Spatafora J.W."/>
            <person name="Visel A."/>
            <person name="Grigoriev I.V."/>
        </authorList>
    </citation>
    <scope>NUCLEOTIDE SEQUENCE [LARGE SCALE GENOMIC DNA]</scope>
    <source>
        <strain evidence="12">finn</strain>
    </source>
</reference>
<evidence type="ECO:0000259" key="10">
    <source>
        <dbReference type="PROSITE" id="PS50103"/>
    </source>
</evidence>
<feature type="region of interest" description="Disordered" evidence="9">
    <location>
        <begin position="109"/>
        <end position="185"/>
    </location>
</feature>